<name>A0A344TH55_9BACT</name>
<dbReference type="KEGG" id="run:DR864_09640"/>
<dbReference type="InterPro" id="IPR006140">
    <property type="entry name" value="D-isomer_DH_NAD-bd"/>
</dbReference>
<protein>
    <submittedName>
        <fullName evidence="4">D-2-hydroxyacid dehydrogenase</fullName>
    </submittedName>
</protein>
<evidence type="ECO:0000256" key="2">
    <source>
        <dbReference type="ARBA" id="ARBA00023027"/>
    </source>
</evidence>
<dbReference type="CDD" id="cd05300">
    <property type="entry name" value="2-Hacid_dh_1"/>
    <property type="match status" value="1"/>
</dbReference>
<sequence>MQIFVNTSLNESLRQALKQQLPTGHSVFFKNEWSETEQAAAFQQSQVILGNPPVAWLTTAPPLLKYWQLDSAGFDGYKNLNLSNVAICNLADYFSIPCAETIVAGILAFYRGVDELTLLKAEKRWVGAPIRFRLNLLTGKRVVILGAGSIGQAVKKMLSGFDCSVQMVARSHPSATIHSPEELMTVLPQTDLVINCLPGTAKGFFTAQMIDTLPTTAVFANVGRGTTVDEPALIAALLEKRLAGAVLDVTEVEPLPTDNPLWDMSNVILTQHTGGGQASEDEGKIAFFVKNFQRFLNGQPLENQIDLTRGY</sequence>
<dbReference type="Gene3D" id="3.40.50.720">
    <property type="entry name" value="NAD(P)-binding Rossmann-like Domain"/>
    <property type="match status" value="2"/>
</dbReference>
<evidence type="ECO:0000256" key="1">
    <source>
        <dbReference type="ARBA" id="ARBA00023002"/>
    </source>
</evidence>
<feature type="domain" description="D-isomer specific 2-hydroxyacid dehydrogenase NAD-binding" evidence="3">
    <location>
        <begin position="104"/>
        <end position="274"/>
    </location>
</feature>
<evidence type="ECO:0000259" key="3">
    <source>
        <dbReference type="Pfam" id="PF02826"/>
    </source>
</evidence>
<accession>A0A344TH55</accession>
<evidence type="ECO:0000313" key="5">
    <source>
        <dbReference type="Proteomes" id="UP000251993"/>
    </source>
</evidence>
<dbReference type="InterPro" id="IPR036291">
    <property type="entry name" value="NAD(P)-bd_dom_sf"/>
</dbReference>
<keyword evidence="5" id="KW-1185">Reference proteome</keyword>
<dbReference type="EMBL" id="CP030850">
    <property type="protein sequence ID" value="AXE17976.1"/>
    <property type="molecule type" value="Genomic_DNA"/>
</dbReference>
<dbReference type="PANTHER" id="PTHR43333">
    <property type="entry name" value="2-HACID_DH_C DOMAIN-CONTAINING PROTEIN"/>
    <property type="match status" value="1"/>
</dbReference>
<reference evidence="4 5" key="1">
    <citation type="submission" date="2018-07" db="EMBL/GenBank/DDBJ databases">
        <title>Genome sequencing of Runella.</title>
        <authorList>
            <person name="Baek M.-G."/>
            <person name="Yi H."/>
        </authorList>
    </citation>
    <scope>NUCLEOTIDE SEQUENCE [LARGE SCALE GENOMIC DNA]</scope>
    <source>
        <strain evidence="4 5">HYN0085</strain>
    </source>
</reference>
<dbReference type="GO" id="GO:0051287">
    <property type="term" value="F:NAD binding"/>
    <property type="evidence" value="ECO:0007669"/>
    <property type="project" value="InterPro"/>
</dbReference>
<dbReference type="AlphaFoldDB" id="A0A344TH55"/>
<dbReference type="OrthoDB" id="9805416at2"/>
<organism evidence="4 5">
    <name type="scientific">Runella rosea</name>
    <dbReference type="NCBI Taxonomy" id="2259595"/>
    <lineage>
        <taxon>Bacteria</taxon>
        <taxon>Pseudomonadati</taxon>
        <taxon>Bacteroidota</taxon>
        <taxon>Cytophagia</taxon>
        <taxon>Cytophagales</taxon>
        <taxon>Spirosomataceae</taxon>
        <taxon>Runella</taxon>
    </lineage>
</organism>
<keyword evidence="1" id="KW-0560">Oxidoreductase</keyword>
<dbReference type="GO" id="GO:0016491">
    <property type="term" value="F:oxidoreductase activity"/>
    <property type="evidence" value="ECO:0007669"/>
    <property type="project" value="UniProtKB-KW"/>
</dbReference>
<evidence type="ECO:0000313" key="4">
    <source>
        <dbReference type="EMBL" id="AXE17976.1"/>
    </source>
</evidence>
<dbReference type="Proteomes" id="UP000251993">
    <property type="component" value="Chromosome"/>
</dbReference>
<dbReference type="Pfam" id="PF02826">
    <property type="entry name" value="2-Hacid_dh_C"/>
    <property type="match status" value="1"/>
</dbReference>
<dbReference type="SUPFAM" id="SSF51735">
    <property type="entry name" value="NAD(P)-binding Rossmann-fold domains"/>
    <property type="match status" value="1"/>
</dbReference>
<dbReference type="PANTHER" id="PTHR43333:SF1">
    <property type="entry name" value="D-ISOMER SPECIFIC 2-HYDROXYACID DEHYDROGENASE NAD-BINDING DOMAIN-CONTAINING PROTEIN"/>
    <property type="match status" value="1"/>
</dbReference>
<dbReference type="RefSeq" id="WP_114066761.1">
    <property type="nucleotide sequence ID" value="NZ_CP030850.1"/>
</dbReference>
<gene>
    <name evidence="4" type="ORF">DR864_09640</name>
</gene>
<keyword evidence="2" id="KW-0520">NAD</keyword>
<proteinExistence type="predicted"/>